<keyword evidence="7 9" id="KW-0234">DNA repair</keyword>
<dbReference type="GO" id="GO:0005524">
    <property type="term" value="F:ATP binding"/>
    <property type="evidence" value="ECO:0007669"/>
    <property type="project" value="UniProtKB-KW"/>
</dbReference>
<evidence type="ECO:0000256" key="10">
    <source>
        <dbReference type="SAM" id="MobiDB-lite"/>
    </source>
</evidence>
<evidence type="ECO:0000256" key="6">
    <source>
        <dbReference type="ARBA" id="ARBA00022840"/>
    </source>
</evidence>
<dbReference type="PANTHER" id="PTHR11059">
    <property type="entry name" value="DNA REPAIR PROTEIN RECN"/>
    <property type="match status" value="1"/>
</dbReference>
<gene>
    <name evidence="12" type="ORF">CR938_05480</name>
</gene>
<reference evidence="12" key="1">
    <citation type="submission" date="2017-10" db="EMBL/GenBank/DDBJ databases">
        <title>Whole genome sequencing of members of genus Pseudoxanthomonas.</title>
        <authorList>
            <person name="Kumar S."/>
            <person name="Bansal K."/>
            <person name="Kaur A."/>
            <person name="Patil P."/>
            <person name="Sharma S."/>
            <person name="Patil P.B."/>
        </authorList>
    </citation>
    <scope>NUCLEOTIDE SEQUENCE</scope>
    <source>
        <strain evidence="12">DSM 22914</strain>
    </source>
</reference>
<accession>A0A921P4M5</accession>
<dbReference type="FunFam" id="3.40.50.300:FF:000319">
    <property type="entry name" value="DNA repair protein RecN"/>
    <property type="match status" value="1"/>
</dbReference>
<comment type="function">
    <text evidence="1 9">May be involved in recombinational repair of damaged DNA.</text>
</comment>
<keyword evidence="6" id="KW-0067">ATP-binding</keyword>
<keyword evidence="5 9" id="KW-0227">DNA damage</keyword>
<name>A0A921P4M5_9GAMM</name>
<dbReference type="GO" id="GO:0043590">
    <property type="term" value="C:bacterial nucleoid"/>
    <property type="evidence" value="ECO:0007669"/>
    <property type="project" value="TreeGrafter"/>
</dbReference>
<evidence type="ECO:0000256" key="4">
    <source>
        <dbReference type="ARBA" id="ARBA00022741"/>
    </source>
</evidence>
<evidence type="ECO:0000256" key="7">
    <source>
        <dbReference type="ARBA" id="ARBA00023204"/>
    </source>
</evidence>
<organism evidence="12 13">
    <name type="scientific">Pseudoxanthomonas taiwanensis</name>
    <dbReference type="NCBI Taxonomy" id="176598"/>
    <lineage>
        <taxon>Bacteria</taxon>
        <taxon>Pseudomonadati</taxon>
        <taxon>Pseudomonadota</taxon>
        <taxon>Gammaproteobacteria</taxon>
        <taxon>Lysobacterales</taxon>
        <taxon>Lysobacteraceae</taxon>
        <taxon>Pseudoxanthomonas</taxon>
    </lineage>
</organism>
<evidence type="ECO:0000256" key="2">
    <source>
        <dbReference type="ARBA" id="ARBA00009441"/>
    </source>
</evidence>
<dbReference type="FunFam" id="3.40.50.300:FF:000356">
    <property type="entry name" value="DNA repair protein RecN"/>
    <property type="match status" value="1"/>
</dbReference>
<dbReference type="PANTHER" id="PTHR11059:SF0">
    <property type="entry name" value="DNA REPAIR PROTEIN RECN"/>
    <property type="match status" value="1"/>
</dbReference>
<evidence type="ECO:0000256" key="1">
    <source>
        <dbReference type="ARBA" id="ARBA00003618"/>
    </source>
</evidence>
<comment type="caution">
    <text evidence="12">The sequence shown here is derived from an EMBL/GenBank/DDBJ whole genome shotgun (WGS) entry which is preliminary data.</text>
</comment>
<evidence type="ECO:0000256" key="5">
    <source>
        <dbReference type="ARBA" id="ARBA00022763"/>
    </source>
</evidence>
<dbReference type="Pfam" id="PF02463">
    <property type="entry name" value="SMC_N"/>
    <property type="match status" value="1"/>
</dbReference>
<keyword evidence="4" id="KW-0547">Nucleotide-binding</keyword>
<evidence type="ECO:0000313" key="12">
    <source>
        <dbReference type="EMBL" id="KAF1689543.1"/>
    </source>
</evidence>
<dbReference type="CDD" id="cd03241">
    <property type="entry name" value="ABC_RecN"/>
    <property type="match status" value="2"/>
</dbReference>
<feature type="domain" description="RecF/RecN/SMC N-terminal" evidence="11">
    <location>
        <begin position="2"/>
        <end position="508"/>
    </location>
</feature>
<dbReference type="RefSeq" id="WP_162124031.1">
    <property type="nucleotide sequence ID" value="NZ_PDWK01000019.1"/>
</dbReference>
<dbReference type="EMBL" id="PDWK01000019">
    <property type="protein sequence ID" value="KAF1689543.1"/>
    <property type="molecule type" value="Genomic_DNA"/>
</dbReference>
<proteinExistence type="inferred from homology"/>
<dbReference type="GO" id="GO:0009432">
    <property type="term" value="P:SOS response"/>
    <property type="evidence" value="ECO:0007669"/>
    <property type="project" value="UniProtKB-ARBA"/>
</dbReference>
<evidence type="ECO:0000256" key="8">
    <source>
        <dbReference type="ARBA" id="ARBA00033408"/>
    </source>
</evidence>
<dbReference type="InterPro" id="IPR003395">
    <property type="entry name" value="RecF/RecN/SMC_N"/>
</dbReference>
<dbReference type="NCBIfam" id="TIGR00634">
    <property type="entry name" value="recN"/>
    <property type="match status" value="1"/>
</dbReference>
<dbReference type="AlphaFoldDB" id="A0A921P4M5"/>
<evidence type="ECO:0000259" key="11">
    <source>
        <dbReference type="Pfam" id="PF02463"/>
    </source>
</evidence>
<dbReference type="GO" id="GO:0006281">
    <property type="term" value="P:DNA repair"/>
    <property type="evidence" value="ECO:0007669"/>
    <property type="project" value="UniProtKB-KW"/>
</dbReference>
<dbReference type="Proteomes" id="UP000717981">
    <property type="component" value="Unassembled WGS sequence"/>
</dbReference>
<protein>
    <recommendedName>
        <fullName evidence="3 9">DNA repair protein RecN</fullName>
    </recommendedName>
    <alternativeName>
        <fullName evidence="8 9">Recombination protein N</fullName>
    </alternativeName>
</protein>
<dbReference type="OrthoDB" id="9806954at2"/>
<feature type="region of interest" description="Disordered" evidence="10">
    <location>
        <begin position="556"/>
        <end position="575"/>
    </location>
</feature>
<dbReference type="NCBIfam" id="NF008121">
    <property type="entry name" value="PRK10869.1"/>
    <property type="match status" value="1"/>
</dbReference>
<evidence type="ECO:0000256" key="9">
    <source>
        <dbReference type="PIRNR" id="PIRNR003128"/>
    </source>
</evidence>
<dbReference type="Gene3D" id="3.40.50.300">
    <property type="entry name" value="P-loop containing nucleotide triphosphate hydrolases"/>
    <property type="match status" value="2"/>
</dbReference>
<evidence type="ECO:0000313" key="13">
    <source>
        <dbReference type="Proteomes" id="UP000717981"/>
    </source>
</evidence>
<sequence>MLRHLAIRDFAVVRATELEFGPGMTVISGETGAGKSLLVDALGFLSGLRADSGVVRHGCERAELAAEFALAPDSPALAWLAANELDEDGQCQLRRVIRADGGSRAWINGRPVTLAQLAELAGMLVEIHGQHEHQALLSRTSQLALLDAHARNQAERAAVRAAAAAWQALLAERERLQARGDGSDRIAWLEHQLAALEREELDPAALEALDAAHRRQANAAGLTAACDEALARLGGEDGPALVQGLQQVRNRLTRAAADEPRLLEVDQLLEGAAVQIEEALAQLGRIRDDLDLDPARYEELERRLGRIHDLARKHRTAPAELAAHRDRIAAELDALRGAGERLEQLDGGIARAAEAWRQAAAALTATRQAAAQALGEATTALIGELGMGGGRFLVELEPVGEARPDANGAERVEFLVAANAGQPPRPLRKVASGGELSRISLAIEVAALGSDAVPTMVFDEVDSGIGGAVAQIVGRKLRALARARQVLCVTHLPQVAAHGHAHYRVSKAPEDGITRSAVERLDEAGREAELARMVGGVEVGPEAHAAARRLLEEAVASDAEAAAPQRPARRAARAR</sequence>
<feature type="compositionally biased region" description="Low complexity" evidence="10">
    <location>
        <begin position="556"/>
        <end position="566"/>
    </location>
</feature>
<dbReference type="GO" id="GO:0006310">
    <property type="term" value="P:DNA recombination"/>
    <property type="evidence" value="ECO:0007669"/>
    <property type="project" value="InterPro"/>
</dbReference>
<keyword evidence="13" id="KW-1185">Reference proteome</keyword>
<evidence type="ECO:0000256" key="3">
    <source>
        <dbReference type="ARBA" id="ARBA00021315"/>
    </source>
</evidence>
<dbReference type="InterPro" id="IPR027417">
    <property type="entry name" value="P-loop_NTPase"/>
</dbReference>
<dbReference type="SUPFAM" id="SSF52540">
    <property type="entry name" value="P-loop containing nucleoside triphosphate hydrolases"/>
    <property type="match status" value="1"/>
</dbReference>
<comment type="similarity">
    <text evidence="2 9">Belongs to the RecN family.</text>
</comment>
<dbReference type="PIRSF" id="PIRSF003128">
    <property type="entry name" value="RecN"/>
    <property type="match status" value="1"/>
</dbReference>
<dbReference type="InterPro" id="IPR004604">
    <property type="entry name" value="DNA_recomb/repair_RecN"/>
</dbReference>